<dbReference type="Proteomes" id="UP001642501">
    <property type="component" value="Unassembled WGS sequence"/>
</dbReference>
<gene>
    <name evidence="2" type="ORF">SEPCBS57363_006336</name>
</gene>
<evidence type="ECO:0000313" key="3">
    <source>
        <dbReference type="Proteomes" id="UP001642501"/>
    </source>
</evidence>
<feature type="compositionally biased region" description="Low complexity" evidence="1">
    <location>
        <begin position="48"/>
        <end position="60"/>
    </location>
</feature>
<sequence>MGSATAYLNPSSEDRVSDYIAHSHWETQILLSSLVVATELELRNKRGASSSNSSTGAAQARTKSPHEA</sequence>
<reference evidence="2 3" key="1">
    <citation type="submission" date="2024-01" db="EMBL/GenBank/DDBJ databases">
        <authorList>
            <person name="Allen C."/>
            <person name="Tagirdzhanova G."/>
        </authorList>
    </citation>
    <scope>NUCLEOTIDE SEQUENCE [LARGE SCALE GENOMIC DNA]</scope>
    <source>
        <strain evidence="2 3">CBS 573.63</strain>
    </source>
</reference>
<accession>A0ABP0E2I5</accession>
<feature type="region of interest" description="Disordered" evidence="1">
    <location>
        <begin position="44"/>
        <end position="68"/>
    </location>
</feature>
<evidence type="ECO:0000256" key="1">
    <source>
        <dbReference type="SAM" id="MobiDB-lite"/>
    </source>
</evidence>
<proteinExistence type="predicted"/>
<comment type="caution">
    <text evidence="2">The sequence shown here is derived from an EMBL/GenBank/DDBJ whole genome shotgun (WGS) entry which is preliminary data.</text>
</comment>
<name>A0ABP0E2I5_9PEZI</name>
<evidence type="ECO:0000313" key="2">
    <source>
        <dbReference type="EMBL" id="CAK7274776.1"/>
    </source>
</evidence>
<dbReference type="EMBL" id="CAWUOM010000182">
    <property type="protein sequence ID" value="CAK7274776.1"/>
    <property type="molecule type" value="Genomic_DNA"/>
</dbReference>
<feature type="non-terminal residue" evidence="2">
    <location>
        <position position="68"/>
    </location>
</feature>
<keyword evidence="3" id="KW-1185">Reference proteome</keyword>
<protein>
    <submittedName>
        <fullName evidence="2">Uncharacterized protein</fullName>
    </submittedName>
</protein>
<organism evidence="2 3">
    <name type="scientific">Sporothrix epigloea</name>
    <dbReference type="NCBI Taxonomy" id="1892477"/>
    <lineage>
        <taxon>Eukaryota</taxon>
        <taxon>Fungi</taxon>
        <taxon>Dikarya</taxon>
        <taxon>Ascomycota</taxon>
        <taxon>Pezizomycotina</taxon>
        <taxon>Sordariomycetes</taxon>
        <taxon>Sordariomycetidae</taxon>
        <taxon>Ophiostomatales</taxon>
        <taxon>Ophiostomataceae</taxon>
        <taxon>Sporothrix</taxon>
    </lineage>
</organism>